<comment type="caution">
    <text evidence="1">The sequence shown here is derived from an EMBL/GenBank/DDBJ whole genome shotgun (WGS) entry which is preliminary data.</text>
</comment>
<reference evidence="2" key="1">
    <citation type="journal article" date="2019" name="Int. J. Syst. Evol. Microbiol.">
        <title>The Global Catalogue of Microorganisms (GCM) 10K type strain sequencing project: providing services to taxonomists for standard genome sequencing and annotation.</title>
        <authorList>
            <consortium name="The Broad Institute Genomics Platform"/>
            <consortium name="The Broad Institute Genome Sequencing Center for Infectious Disease"/>
            <person name="Wu L."/>
            <person name="Ma J."/>
        </authorList>
    </citation>
    <scope>NUCLEOTIDE SEQUENCE [LARGE SCALE GENOMIC DNA]</scope>
    <source>
        <strain evidence="2">CCUG 56607</strain>
    </source>
</reference>
<dbReference type="Proteomes" id="UP001596990">
    <property type="component" value="Unassembled WGS sequence"/>
</dbReference>
<organism evidence="1 2">
    <name type="scientific">Thalassobacillus hwangdonensis</name>
    <dbReference type="NCBI Taxonomy" id="546108"/>
    <lineage>
        <taxon>Bacteria</taxon>
        <taxon>Bacillati</taxon>
        <taxon>Bacillota</taxon>
        <taxon>Bacilli</taxon>
        <taxon>Bacillales</taxon>
        <taxon>Bacillaceae</taxon>
        <taxon>Thalassobacillus</taxon>
    </lineage>
</organism>
<keyword evidence="2" id="KW-1185">Reference proteome</keyword>
<proteinExistence type="predicted"/>
<name>A0ABW3L429_9BACI</name>
<evidence type="ECO:0000313" key="2">
    <source>
        <dbReference type="Proteomes" id="UP001596990"/>
    </source>
</evidence>
<sequence>MKQSRGENMQKSHVLYDGHCYLCQQSKRIFQKLDWIGKFDWVSLQHYERQFPISEEKSAAIKRELHVILPSGKELSGYGAVAYMLTRCPLTFPLGLIASIPGAGLIGKPLYRFIAKNRYRMFKDKCENGACNIHDR</sequence>
<dbReference type="EMBL" id="JBHTKL010000005">
    <property type="protein sequence ID" value="MFD1020561.1"/>
    <property type="molecule type" value="Genomic_DNA"/>
</dbReference>
<accession>A0ABW3L429</accession>
<dbReference type="InterPro" id="IPR007263">
    <property type="entry name" value="DCC1-like"/>
</dbReference>
<protein>
    <submittedName>
        <fullName evidence="1">Thiol-disulfide oxidoreductase DCC family protein</fullName>
    </submittedName>
</protein>
<gene>
    <name evidence="1" type="ORF">ACFQ2J_15335</name>
</gene>
<evidence type="ECO:0000313" key="1">
    <source>
        <dbReference type="EMBL" id="MFD1020561.1"/>
    </source>
</evidence>
<dbReference type="Pfam" id="PF04134">
    <property type="entry name" value="DCC1-like"/>
    <property type="match status" value="1"/>
</dbReference>